<evidence type="ECO:0000256" key="2">
    <source>
        <dbReference type="SAM" id="SignalP"/>
    </source>
</evidence>
<protein>
    <submittedName>
        <fullName evidence="3">Uncharacterized protein</fullName>
    </submittedName>
</protein>
<dbReference type="OrthoDB" id="4544188at2"/>
<feature type="chain" id="PRO_5021868982" evidence="2">
    <location>
        <begin position="22"/>
        <end position="240"/>
    </location>
</feature>
<dbReference type="AlphaFoldDB" id="A0A516NWZ7"/>
<organism evidence="3 4">
    <name type="scientific">Nocardia otitidiscaviarum</name>
    <dbReference type="NCBI Taxonomy" id="1823"/>
    <lineage>
        <taxon>Bacteria</taxon>
        <taxon>Bacillati</taxon>
        <taxon>Actinomycetota</taxon>
        <taxon>Actinomycetes</taxon>
        <taxon>Mycobacteriales</taxon>
        <taxon>Nocardiaceae</taxon>
        <taxon>Nocardia</taxon>
    </lineage>
</organism>
<sequence length="240" mass="23590">MVAAGAVPLVLAIVGSGQANAAPVEPAPVAHHDDAPQQWPPAEAPNVAPYEGLNIPDETHSSIQWSRPAPDKSYLAPVGVLHPPVPVAPVPPIAPPPGKFRFGDVVVDAPNWIDKEQAIQINDNAAQVEANLATFLDSIGMERSRSDRIAGQTIGTAAVGALAGAATAAPFALTSAAVGGAVGLVTGLAFVPVGLVAGPVLGAAAGAAVITVPAAAVGAAAGAVVGAVNSFNAPPRVVGD</sequence>
<feature type="signal peptide" evidence="2">
    <location>
        <begin position="1"/>
        <end position="21"/>
    </location>
</feature>
<accession>A0A516NWZ7</accession>
<dbReference type="Proteomes" id="UP000317039">
    <property type="component" value="Chromosome"/>
</dbReference>
<proteinExistence type="predicted"/>
<evidence type="ECO:0000313" key="4">
    <source>
        <dbReference type="Proteomes" id="UP000317039"/>
    </source>
</evidence>
<dbReference type="EMBL" id="CP041695">
    <property type="protein sequence ID" value="QDP83411.1"/>
    <property type="molecule type" value="Genomic_DNA"/>
</dbReference>
<dbReference type="KEGG" id="nod:FOH10_11845"/>
<feature type="region of interest" description="Disordered" evidence="1">
    <location>
        <begin position="22"/>
        <end position="68"/>
    </location>
</feature>
<gene>
    <name evidence="3" type="ORF">FOH10_11845</name>
</gene>
<name>A0A516NWZ7_9NOCA</name>
<reference evidence="3 4" key="1">
    <citation type="submission" date="2019-07" db="EMBL/GenBank/DDBJ databases">
        <title>Complete Genome Sequence and Methylome Analysis of Nocardia otitidis-caviarum NEB252.</title>
        <authorList>
            <person name="Fomenkov A."/>
            <person name="Anton B.P."/>
            <person name="Vincze T."/>
            <person name="Roberts R.J."/>
        </authorList>
    </citation>
    <scope>NUCLEOTIDE SEQUENCE [LARGE SCALE GENOMIC DNA]</scope>
    <source>
        <strain evidence="3 4">NEB252</strain>
    </source>
</reference>
<evidence type="ECO:0000256" key="1">
    <source>
        <dbReference type="SAM" id="MobiDB-lite"/>
    </source>
</evidence>
<evidence type="ECO:0000313" key="3">
    <source>
        <dbReference type="EMBL" id="QDP83411.1"/>
    </source>
</evidence>
<keyword evidence="2" id="KW-0732">Signal</keyword>